<gene>
    <name evidence="2" type="ORF">F0145_11400</name>
</gene>
<protein>
    <submittedName>
        <fullName evidence="2">MBL fold metallo-hydrolase</fullName>
    </submittedName>
</protein>
<name>A0A5M6DG49_9BACT</name>
<dbReference type="PANTHER" id="PTHR47619">
    <property type="entry name" value="METALLO-HYDROLASE YYCJ-RELATED"/>
    <property type="match status" value="1"/>
</dbReference>
<evidence type="ECO:0000313" key="3">
    <source>
        <dbReference type="Proteomes" id="UP000323426"/>
    </source>
</evidence>
<dbReference type="EMBL" id="VWSF01000007">
    <property type="protein sequence ID" value="KAA5546488.1"/>
    <property type="molecule type" value="Genomic_DNA"/>
</dbReference>
<organism evidence="2 3">
    <name type="scientific">Adhaeribacter rhizoryzae</name>
    <dbReference type="NCBI Taxonomy" id="2607907"/>
    <lineage>
        <taxon>Bacteria</taxon>
        <taxon>Pseudomonadati</taxon>
        <taxon>Bacteroidota</taxon>
        <taxon>Cytophagia</taxon>
        <taxon>Cytophagales</taxon>
        <taxon>Hymenobacteraceae</taxon>
        <taxon>Adhaeribacter</taxon>
    </lineage>
</organism>
<reference evidence="2 3" key="1">
    <citation type="submission" date="2019-09" db="EMBL/GenBank/DDBJ databases">
        <title>Genome sequence and assembly of Adhaeribacter sp.</title>
        <authorList>
            <person name="Chhetri G."/>
        </authorList>
    </citation>
    <scope>NUCLEOTIDE SEQUENCE [LARGE SCALE GENOMIC DNA]</scope>
    <source>
        <strain evidence="2 3">DK36</strain>
    </source>
</reference>
<comment type="caution">
    <text evidence="2">The sequence shown here is derived from an EMBL/GenBank/DDBJ whole genome shotgun (WGS) entry which is preliminary data.</text>
</comment>
<dbReference type="RefSeq" id="WP_150088535.1">
    <property type="nucleotide sequence ID" value="NZ_VWSF01000007.1"/>
</dbReference>
<keyword evidence="3" id="KW-1185">Reference proteome</keyword>
<evidence type="ECO:0000313" key="2">
    <source>
        <dbReference type="EMBL" id="KAA5546488.1"/>
    </source>
</evidence>
<dbReference type="GO" id="GO:0016787">
    <property type="term" value="F:hydrolase activity"/>
    <property type="evidence" value="ECO:0007669"/>
    <property type="project" value="UniProtKB-KW"/>
</dbReference>
<dbReference type="SUPFAM" id="SSF56281">
    <property type="entry name" value="Metallo-hydrolase/oxidoreductase"/>
    <property type="match status" value="1"/>
</dbReference>
<dbReference type="InterPro" id="IPR001279">
    <property type="entry name" value="Metallo-B-lactamas"/>
</dbReference>
<proteinExistence type="predicted"/>
<keyword evidence="2" id="KW-0378">Hydrolase</keyword>
<dbReference type="AlphaFoldDB" id="A0A5M6DG49"/>
<dbReference type="SMART" id="SM00849">
    <property type="entry name" value="Lactamase_B"/>
    <property type="match status" value="1"/>
</dbReference>
<dbReference type="InterPro" id="IPR052533">
    <property type="entry name" value="WalJ/YycJ-like"/>
</dbReference>
<accession>A0A5M6DG49</accession>
<dbReference type="InterPro" id="IPR036866">
    <property type="entry name" value="RibonucZ/Hydroxyglut_hydro"/>
</dbReference>
<dbReference type="PANTHER" id="PTHR47619:SF1">
    <property type="entry name" value="EXODEOXYRIBONUCLEASE WALJ"/>
    <property type="match status" value="1"/>
</dbReference>
<feature type="domain" description="Metallo-beta-lactamase" evidence="1">
    <location>
        <begin position="13"/>
        <end position="179"/>
    </location>
</feature>
<dbReference type="Pfam" id="PF00753">
    <property type="entry name" value="Lactamase_B"/>
    <property type="match status" value="1"/>
</dbReference>
<dbReference type="Gene3D" id="3.60.15.10">
    <property type="entry name" value="Ribonuclease Z/Hydroxyacylglutathione hydrolase-like"/>
    <property type="match status" value="1"/>
</dbReference>
<sequence length="288" mass="32105">MSLFITSLNSGSNGNCYYIGNDQEAILVDAGISCRETEKRMQRLGLCMSKVKAIFISHEHSDHIRGLPVLAKKYQLPVYITPETLRFGRLDLPQNLVVPFVADKPVHIGALSVTAFLKFHDAADPHSFVVTCQDVKVGIFTDIGTCCDNLINHFSECHAAFLEANYDDEMLDNGYYPYHLKRRIRGDKGHLSNKQALTLFTTYKPAHMSHLLLAHLSKNNNCPNLVSEIFTTHAAGTEVIVASRYAETPVYTISSTGNMVKKAALPKAERKKVARGRANIGIQQEIIW</sequence>
<evidence type="ECO:0000259" key="1">
    <source>
        <dbReference type="SMART" id="SM00849"/>
    </source>
</evidence>
<dbReference type="Proteomes" id="UP000323426">
    <property type="component" value="Unassembled WGS sequence"/>
</dbReference>